<proteinExistence type="predicted"/>
<dbReference type="Proteomes" id="UP000583944">
    <property type="component" value="Unassembled WGS sequence"/>
</dbReference>
<comment type="caution">
    <text evidence="3">The sequence shown here is derived from an EMBL/GenBank/DDBJ whole genome shotgun (WGS) entry which is preliminary data.</text>
</comment>
<feature type="compositionally biased region" description="Polar residues" evidence="1">
    <location>
        <begin position="298"/>
        <end position="314"/>
    </location>
</feature>
<dbReference type="EMBL" id="JABDHM010000017">
    <property type="protein sequence ID" value="KAF5223669.1"/>
    <property type="molecule type" value="Genomic_DNA"/>
</dbReference>
<reference evidence="3 4" key="1">
    <citation type="journal article" date="2019" name="Genome Biol. Evol.">
        <title>Nanopore Sequencing Significantly Improves Genome Assembly of the Protozoan Parasite Trypanosoma cruzi.</title>
        <authorList>
            <person name="Diaz-Viraque F."/>
            <person name="Pita S."/>
            <person name="Greif G."/>
            <person name="de Souza R.C.M."/>
            <person name="Iraola G."/>
            <person name="Robello C."/>
        </authorList>
    </citation>
    <scope>NUCLEOTIDE SEQUENCE [LARGE SCALE GENOMIC DNA]</scope>
    <source>
        <strain evidence="3 4">Berenice</strain>
    </source>
</reference>
<keyword evidence="2" id="KW-0812">Transmembrane</keyword>
<evidence type="ECO:0000256" key="2">
    <source>
        <dbReference type="SAM" id="Phobius"/>
    </source>
</evidence>
<sequence>MVKTQIKTEECFYNFDRANVSPFAIFFFTTPTASSSISFSTVVMGPIGRRLSMPFFPRTTGIARNGHSCSPSVSTYAYTMGVSRPISAFTTCMVKRAPASAMESVALPRPAFAFTTSVPATCTRLRISFRVDSSGRGPGICEYRGTMVTSLCPPTTGTYGTTSGCRALLIKRVARSPSSRLTPSNLFLLYTPIFLSVWAAMGVVLFTGFVTIQKQALGDTEAHVKTRSMTMPAFTLKRSSRVIPGLRGTPATMTKTSTPSASSVSAGSRGTGGSFPAACFTVIPARSMWDRSAATPGAPTTSYSDRVLPNGSSRRSSRERDWPMPPAAPITATFTMIANI</sequence>
<protein>
    <submittedName>
        <fullName evidence="3">Uncharacterized protein</fullName>
    </submittedName>
</protein>
<evidence type="ECO:0000256" key="1">
    <source>
        <dbReference type="SAM" id="MobiDB-lite"/>
    </source>
</evidence>
<feature type="transmembrane region" description="Helical" evidence="2">
    <location>
        <begin position="187"/>
        <end position="210"/>
    </location>
</feature>
<keyword evidence="2" id="KW-1133">Transmembrane helix</keyword>
<evidence type="ECO:0000313" key="4">
    <source>
        <dbReference type="Proteomes" id="UP000583944"/>
    </source>
</evidence>
<dbReference type="VEuPathDB" id="TriTrypDB:ECC02_003123"/>
<gene>
    <name evidence="3" type="ORF">ECC02_003123</name>
</gene>
<name>A0A7J6YAF2_TRYCR</name>
<feature type="compositionally biased region" description="Low complexity" evidence="1">
    <location>
        <begin position="254"/>
        <end position="268"/>
    </location>
</feature>
<keyword evidence="2" id="KW-0472">Membrane</keyword>
<evidence type="ECO:0000313" key="3">
    <source>
        <dbReference type="EMBL" id="KAF5223669.1"/>
    </source>
</evidence>
<accession>A0A7J6YAF2</accession>
<dbReference type="AlphaFoldDB" id="A0A7J6YAF2"/>
<organism evidence="3 4">
    <name type="scientific">Trypanosoma cruzi</name>
    <dbReference type="NCBI Taxonomy" id="5693"/>
    <lineage>
        <taxon>Eukaryota</taxon>
        <taxon>Discoba</taxon>
        <taxon>Euglenozoa</taxon>
        <taxon>Kinetoplastea</taxon>
        <taxon>Metakinetoplastina</taxon>
        <taxon>Trypanosomatida</taxon>
        <taxon>Trypanosomatidae</taxon>
        <taxon>Trypanosoma</taxon>
        <taxon>Schizotrypanum</taxon>
    </lineage>
</organism>
<feature type="region of interest" description="Disordered" evidence="1">
    <location>
        <begin position="291"/>
        <end position="328"/>
    </location>
</feature>
<feature type="transmembrane region" description="Helical" evidence="2">
    <location>
        <begin position="23"/>
        <end position="48"/>
    </location>
</feature>
<feature type="region of interest" description="Disordered" evidence="1">
    <location>
        <begin position="245"/>
        <end position="271"/>
    </location>
</feature>